<comment type="caution">
    <text evidence="2">The sequence shown here is derived from an EMBL/GenBank/DDBJ whole genome shotgun (WGS) entry which is preliminary data.</text>
</comment>
<feature type="chain" id="PRO_5036195936" evidence="1">
    <location>
        <begin position="27"/>
        <end position="58"/>
    </location>
</feature>
<feature type="signal peptide" evidence="1">
    <location>
        <begin position="1"/>
        <end position="26"/>
    </location>
</feature>
<proteinExistence type="predicted"/>
<dbReference type="EMBL" id="DAATFF010000005">
    <property type="protein sequence ID" value="HAE8502672.1"/>
    <property type="molecule type" value="Genomic_DNA"/>
</dbReference>
<evidence type="ECO:0000313" key="3">
    <source>
        <dbReference type="EMBL" id="HAE2989981.1"/>
    </source>
</evidence>
<gene>
    <name evidence="3" type="ORF">GNC47_001994</name>
    <name evidence="2" type="ORF">GND17_001515</name>
    <name evidence="4" type="ORF">GND55_001405</name>
</gene>
<keyword evidence="1" id="KW-0732">Signal</keyword>
<dbReference type="AlphaFoldDB" id="A0A728LLN9"/>
<evidence type="ECO:0000313" key="4">
    <source>
        <dbReference type="EMBL" id="HAE8502672.1"/>
    </source>
</evidence>
<dbReference type="EMBL" id="DAARJT010000005">
    <property type="protein sequence ID" value="HAE2715534.1"/>
    <property type="molecule type" value="Genomic_DNA"/>
</dbReference>
<evidence type="ECO:0000313" key="2">
    <source>
        <dbReference type="EMBL" id="HAE2715534.1"/>
    </source>
</evidence>
<dbReference type="EMBL" id="DAARMD010000006">
    <property type="protein sequence ID" value="HAE2989981.1"/>
    <property type="molecule type" value="Genomic_DNA"/>
</dbReference>
<sequence>MKRIVKFFLLMLLSIIVNMVAAPAMAYNCISSGASGEDCEAQCQMFWLYGEFAYWTCF</sequence>
<reference evidence="2" key="2">
    <citation type="submission" date="2018-07" db="EMBL/GenBank/DDBJ databases">
        <authorList>
            <consortium name="NCBI Pathogen Detection Project"/>
        </authorList>
    </citation>
    <scope>NUCLEOTIDE SEQUENCE</scope>
    <source>
        <strain evidence="2">151-85</strain>
        <strain evidence="3">313-87</strain>
        <strain evidence="4">464-85</strain>
    </source>
</reference>
<accession>A0A728LLN9</accession>
<name>A0A728LLN9_SALER</name>
<evidence type="ECO:0000256" key="1">
    <source>
        <dbReference type="SAM" id="SignalP"/>
    </source>
</evidence>
<organism evidence="2">
    <name type="scientific">Salmonella enterica subsp. salamae serovar 58:d:z6</name>
    <dbReference type="NCBI Taxonomy" id="41517"/>
    <lineage>
        <taxon>Bacteria</taxon>
        <taxon>Pseudomonadati</taxon>
        <taxon>Pseudomonadota</taxon>
        <taxon>Gammaproteobacteria</taxon>
        <taxon>Enterobacterales</taxon>
        <taxon>Enterobacteriaceae</taxon>
        <taxon>Salmonella</taxon>
    </lineage>
</organism>
<protein>
    <submittedName>
        <fullName evidence="2">Uncharacterized protein</fullName>
    </submittedName>
</protein>
<reference evidence="2" key="1">
    <citation type="journal article" date="2018" name="Genome Biol.">
        <title>SKESA: strategic k-mer extension for scrupulous assemblies.</title>
        <authorList>
            <person name="Souvorov A."/>
            <person name="Agarwala R."/>
            <person name="Lipman D.J."/>
        </authorList>
    </citation>
    <scope>NUCLEOTIDE SEQUENCE</scope>
    <source>
        <strain evidence="2">151-85</strain>
        <strain evidence="3">313-87</strain>
        <strain evidence="4">464-85</strain>
    </source>
</reference>